<evidence type="ECO:0000256" key="3">
    <source>
        <dbReference type="ARBA" id="ARBA00022989"/>
    </source>
</evidence>
<evidence type="ECO:0000313" key="6">
    <source>
        <dbReference type="EMBL" id="HAF73099.1"/>
    </source>
</evidence>
<dbReference type="GO" id="GO:0005886">
    <property type="term" value="C:plasma membrane"/>
    <property type="evidence" value="ECO:0007669"/>
    <property type="project" value="TreeGrafter"/>
</dbReference>
<dbReference type="Gene3D" id="1.20.1080.10">
    <property type="entry name" value="Glycerol uptake facilitator protein"/>
    <property type="match status" value="1"/>
</dbReference>
<dbReference type="Pfam" id="PF01226">
    <property type="entry name" value="Form_Nir_trans"/>
    <property type="match status" value="1"/>
</dbReference>
<dbReference type="PANTHER" id="PTHR30520:SF8">
    <property type="entry name" value="NITRITE TRANSPORTER NIRC"/>
    <property type="match status" value="1"/>
</dbReference>
<organism evidence="6 7">
    <name type="scientific">Corynebacterium variabile</name>
    <dbReference type="NCBI Taxonomy" id="1727"/>
    <lineage>
        <taxon>Bacteria</taxon>
        <taxon>Bacillati</taxon>
        <taxon>Actinomycetota</taxon>
        <taxon>Actinomycetes</taxon>
        <taxon>Mycobacteriales</taxon>
        <taxon>Corynebacteriaceae</taxon>
        <taxon>Corynebacterium</taxon>
    </lineage>
</organism>
<comment type="caution">
    <text evidence="6">The sequence shown here is derived from an EMBL/GenBank/DDBJ whole genome shotgun (WGS) entry which is preliminary data.</text>
</comment>
<feature type="transmembrane region" description="Helical" evidence="5">
    <location>
        <begin position="297"/>
        <end position="319"/>
    </location>
</feature>
<reference evidence="6 7" key="1">
    <citation type="journal article" date="2018" name="Nat. Biotechnol.">
        <title>A standardized bacterial taxonomy based on genome phylogeny substantially revises the tree of life.</title>
        <authorList>
            <person name="Parks D.H."/>
            <person name="Chuvochina M."/>
            <person name="Waite D.W."/>
            <person name="Rinke C."/>
            <person name="Skarshewski A."/>
            <person name="Chaumeil P.A."/>
            <person name="Hugenholtz P."/>
        </authorList>
    </citation>
    <scope>NUCLEOTIDE SEQUENCE [LARGE SCALE GENOMIC DNA]</scope>
    <source>
        <strain evidence="6">UBA9851</strain>
    </source>
</reference>
<accession>A0A3B9QVU5</accession>
<sequence length="332" mass="34158">MAQVAFGFGVASSAGVGRPVGTVGHDGHSVHRDTGSSVIPVSENASTVETEARATPAPLDGAVNAAADKAILKKAGLFADDPLRYSVRAILAGVYLTLGTAFAVVAGNAVEGVAPGLGAVVFGMCFFVGLAMILQVGAELATGTMMFMVFGVVRGHVSWLRAAGIILWTVVLNLVGAIIVAVMLGQSGKLGGLGADHLLATLSDGKLNKGPWGIFLEAILANFLVNVAIVGGLIMKDYAGKFLFTQFVIGAFVVLGLEHLIANFSLFMLSLFCLGDGFMDGGAVLDSLTWSNVLDNWGMALLGNIVGGGLLVGGVYAWLNQGKSKGAQLYRD</sequence>
<feature type="transmembrane region" description="Helical" evidence="5">
    <location>
        <begin position="212"/>
        <end position="235"/>
    </location>
</feature>
<dbReference type="InterPro" id="IPR000292">
    <property type="entry name" value="For/NO2_transpt"/>
</dbReference>
<dbReference type="AlphaFoldDB" id="A0A3B9QVU5"/>
<evidence type="ECO:0000313" key="7">
    <source>
        <dbReference type="Proteomes" id="UP000260925"/>
    </source>
</evidence>
<keyword evidence="4 5" id="KW-0472">Membrane</keyword>
<dbReference type="PANTHER" id="PTHR30520">
    <property type="entry name" value="FORMATE TRANSPORTER-RELATED"/>
    <property type="match status" value="1"/>
</dbReference>
<dbReference type="EMBL" id="DMDD01000236">
    <property type="protein sequence ID" value="HAF73099.1"/>
    <property type="molecule type" value="Genomic_DNA"/>
</dbReference>
<feature type="transmembrane region" description="Helical" evidence="5">
    <location>
        <begin position="116"/>
        <end position="138"/>
    </location>
</feature>
<feature type="transmembrane region" description="Helical" evidence="5">
    <location>
        <begin position="89"/>
        <end position="110"/>
    </location>
</feature>
<dbReference type="GO" id="GO:0015499">
    <property type="term" value="F:formate transmembrane transporter activity"/>
    <property type="evidence" value="ECO:0007669"/>
    <property type="project" value="TreeGrafter"/>
</dbReference>
<evidence type="ECO:0000256" key="1">
    <source>
        <dbReference type="ARBA" id="ARBA00004141"/>
    </source>
</evidence>
<dbReference type="InterPro" id="IPR023271">
    <property type="entry name" value="Aquaporin-like"/>
</dbReference>
<name>A0A3B9QVU5_9CORY</name>
<proteinExistence type="predicted"/>
<keyword evidence="3 5" id="KW-1133">Transmembrane helix</keyword>
<keyword evidence="2 5" id="KW-0812">Transmembrane</keyword>
<comment type="subcellular location">
    <subcellularLocation>
        <location evidence="1">Membrane</location>
        <topology evidence="1">Multi-pass membrane protein</topology>
    </subcellularLocation>
</comment>
<evidence type="ECO:0000256" key="2">
    <source>
        <dbReference type="ARBA" id="ARBA00022692"/>
    </source>
</evidence>
<feature type="transmembrane region" description="Helical" evidence="5">
    <location>
        <begin position="159"/>
        <end position="184"/>
    </location>
</feature>
<gene>
    <name evidence="6" type="ORF">DCL06_09990</name>
</gene>
<dbReference type="Proteomes" id="UP000260925">
    <property type="component" value="Unassembled WGS sequence"/>
</dbReference>
<evidence type="ECO:0000256" key="4">
    <source>
        <dbReference type="ARBA" id="ARBA00023136"/>
    </source>
</evidence>
<evidence type="ECO:0000256" key="5">
    <source>
        <dbReference type="SAM" id="Phobius"/>
    </source>
</evidence>
<protein>
    <submittedName>
        <fullName evidence="6">Transporter</fullName>
    </submittedName>
</protein>
<feature type="transmembrane region" description="Helical" evidence="5">
    <location>
        <begin position="247"/>
        <end position="272"/>
    </location>
</feature>